<dbReference type="GeneID" id="94346952"/>
<protein>
    <submittedName>
        <fullName evidence="1">Uncharacterized protein</fullName>
    </submittedName>
</protein>
<dbReference type="EMBL" id="SHOA02000016">
    <property type="protein sequence ID" value="TDH69136.1"/>
    <property type="molecule type" value="Genomic_DNA"/>
</dbReference>
<accession>A0A976IER6</accession>
<evidence type="ECO:0000313" key="1">
    <source>
        <dbReference type="EMBL" id="TDH69136.1"/>
    </source>
</evidence>
<keyword evidence="2" id="KW-1185">Reference proteome</keyword>
<dbReference type="KEGG" id="blac:94346952"/>
<name>A0A976IER6_BRELC</name>
<dbReference type="Proteomes" id="UP000294530">
    <property type="component" value="Unassembled WGS sequence"/>
</dbReference>
<comment type="caution">
    <text evidence="1">The sequence shown here is derived from an EMBL/GenBank/DDBJ whole genome shotgun (WGS) entry which is preliminary data.</text>
</comment>
<dbReference type="AlphaFoldDB" id="A0A976IER6"/>
<sequence length="107" mass="11735">MDCQSIGTWFVIECALVACGWGRRPIDKAFPQETPDSIALAGLLNSGVDDVAPSRQRLRRPILDEEQVSPLDSTSVVVEEVEESVESVVLRILNVYVGGSESEYLVQ</sequence>
<proteinExistence type="predicted"/>
<reference evidence="1 2" key="1">
    <citation type="journal article" date="2021" name="Genome Biol.">
        <title>AFLAP: assembly-free linkage analysis pipeline using k-mers from genome sequencing data.</title>
        <authorList>
            <person name="Fletcher K."/>
            <person name="Zhang L."/>
            <person name="Gil J."/>
            <person name="Han R."/>
            <person name="Cavanaugh K."/>
            <person name="Michelmore R."/>
        </authorList>
    </citation>
    <scope>NUCLEOTIDE SEQUENCE [LARGE SCALE GENOMIC DNA]</scope>
    <source>
        <strain evidence="1 2">SF5</strain>
    </source>
</reference>
<organism evidence="1 2">
    <name type="scientific">Bremia lactucae</name>
    <name type="common">Lettuce downy mildew</name>
    <dbReference type="NCBI Taxonomy" id="4779"/>
    <lineage>
        <taxon>Eukaryota</taxon>
        <taxon>Sar</taxon>
        <taxon>Stramenopiles</taxon>
        <taxon>Oomycota</taxon>
        <taxon>Peronosporomycetes</taxon>
        <taxon>Peronosporales</taxon>
        <taxon>Peronosporaceae</taxon>
        <taxon>Bremia</taxon>
    </lineage>
</organism>
<dbReference type="RefSeq" id="XP_067818635.1">
    <property type="nucleotide sequence ID" value="XM_067961281.1"/>
</dbReference>
<evidence type="ECO:0000313" key="2">
    <source>
        <dbReference type="Proteomes" id="UP000294530"/>
    </source>
</evidence>
<gene>
    <name evidence="1" type="ORF">CCR75_003184</name>
</gene>